<feature type="region of interest" description="Disordered" evidence="2">
    <location>
        <begin position="224"/>
        <end position="271"/>
    </location>
</feature>
<feature type="compositionally biased region" description="Pro residues" evidence="2">
    <location>
        <begin position="84"/>
        <end position="94"/>
    </location>
</feature>
<dbReference type="SMART" id="SM00577">
    <property type="entry name" value="CPDc"/>
    <property type="match status" value="1"/>
</dbReference>
<keyword evidence="1" id="KW-0809">Transit peptide</keyword>
<feature type="domain" description="FCP1 homology" evidence="3">
    <location>
        <begin position="296"/>
        <end position="468"/>
    </location>
</feature>
<feature type="region of interest" description="Disordered" evidence="2">
    <location>
        <begin position="127"/>
        <end position="157"/>
    </location>
</feature>
<comment type="caution">
    <text evidence="4">The sequence shown here is derived from an EMBL/GenBank/DDBJ whole genome shotgun (WGS) entry which is preliminary data.</text>
</comment>
<evidence type="ECO:0000313" key="4">
    <source>
        <dbReference type="EMBL" id="KAF6223478.1"/>
    </source>
</evidence>
<dbReference type="SUPFAM" id="SSF56784">
    <property type="entry name" value="HAD-like"/>
    <property type="match status" value="1"/>
</dbReference>
<dbReference type="Proteomes" id="UP000593566">
    <property type="component" value="Unassembled WGS sequence"/>
</dbReference>
<reference evidence="4 5" key="1">
    <citation type="journal article" date="2020" name="Genomics">
        <title>Complete, high-quality genomes from long-read metagenomic sequencing of two wolf lichen thalli reveals enigmatic genome architecture.</title>
        <authorList>
            <person name="McKenzie S.K."/>
            <person name="Walston R.F."/>
            <person name="Allen J.L."/>
        </authorList>
    </citation>
    <scope>NUCLEOTIDE SEQUENCE [LARGE SCALE GENOMIC DNA]</scope>
    <source>
        <strain evidence="4">WasteWater1</strain>
    </source>
</reference>
<protein>
    <recommendedName>
        <fullName evidence="1">Mitochondrial import inner membrane translocase subunit TIM50</fullName>
    </recommendedName>
</protein>
<feature type="compositionally biased region" description="Polar residues" evidence="2">
    <location>
        <begin position="62"/>
        <end position="82"/>
    </location>
</feature>
<name>A0A8H6CHG0_9LECA</name>
<keyword evidence="1" id="KW-0496">Mitochondrion</keyword>
<dbReference type="Pfam" id="PF03031">
    <property type="entry name" value="NIF"/>
    <property type="match status" value="1"/>
</dbReference>
<dbReference type="InterPro" id="IPR004274">
    <property type="entry name" value="FCP1_dom"/>
</dbReference>
<dbReference type="RefSeq" id="XP_037152695.1">
    <property type="nucleotide sequence ID" value="XM_037291260.1"/>
</dbReference>
<feature type="compositionally biased region" description="Polar residues" evidence="2">
    <location>
        <begin position="237"/>
        <end position="246"/>
    </location>
</feature>
<evidence type="ECO:0000259" key="3">
    <source>
        <dbReference type="PROSITE" id="PS50969"/>
    </source>
</evidence>
<dbReference type="Gene3D" id="3.40.50.1000">
    <property type="entry name" value="HAD superfamily/HAD-like"/>
    <property type="match status" value="1"/>
</dbReference>
<keyword evidence="5" id="KW-1185">Reference proteome</keyword>
<dbReference type="GeneID" id="59328740"/>
<evidence type="ECO:0000256" key="1">
    <source>
        <dbReference type="RuleBase" id="RU365079"/>
    </source>
</evidence>
<sequence>MPINLIMSFSFTRHVRVKSLKHSMEKQETLGLENLGLEKLAAPRNASRANKGKGRRAEDDASMQSKLQQASGQHTSSISSWDPSAPPSYHPLPIAPLGSSADTRNCWSSQIYHHGLAQNYPAVPTCHPAQTSVSPPGPPSVSRYQSGQGFKPVSRPSIAPRVTAVPFKQPRFLSRGSEPTVQKSTMSVLTYRGLPSSRVDKQYRYSKANPPLLTAATLVQHGRWTDSPPANLRQAVYQPSRSSQSTKTRDLEASPPAPRKSSPSIVNSKDDLIHLPAPAPTSAYINDAHVIPNLLSSPQRLLLVLDLNGTLLYRFRASQNYTPRPCLPEFLEYAFANHSLLVWSSAQPYNVKSVCARIFSRSQRAILLGEWGRDTLGLTSAQYKERVQVYKRLDRIWGNENLQHSHPDFERGERWGQHNTVLIDDSALKASAQPFNHVEVPEFVRGASEKDGDGRDVLGQVVGYLEEARKWSDVSGFVRHGPFELDRWRWEWQKNKAQERDQCGR</sequence>
<proteinExistence type="inferred from homology"/>
<organism evidence="4 5">
    <name type="scientific">Letharia lupina</name>
    <dbReference type="NCBI Taxonomy" id="560253"/>
    <lineage>
        <taxon>Eukaryota</taxon>
        <taxon>Fungi</taxon>
        <taxon>Dikarya</taxon>
        <taxon>Ascomycota</taxon>
        <taxon>Pezizomycotina</taxon>
        <taxon>Lecanoromycetes</taxon>
        <taxon>OSLEUM clade</taxon>
        <taxon>Lecanoromycetidae</taxon>
        <taxon>Lecanorales</taxon>
        <taxon>Lecanorineae</taxon>
        <taxon>Parmeliaceae</taxon>
        <taxon>Letharia</taxon>
    </lineage>
</organism>
<dbReference type="GO" id="GO:0005744">
    <property type="term" value="C:TIM23 mitochondrial import inner membrane translocase complex"/>
    <property type="evidence" value="ECO:0007669"/>
    <property type="project" value="UniProtKB-UniRule"/>
</dbReference>
<dbReference type="AlphaFoldDB" id="A0A8H6CHG0"/>
<dbReference type="PROSITE" id="PS50969">
    <property type="entry name" value="FCP1"/>
    <property type="match status" value="1"/>
</dbReference>
<feature type="region of interest" description="Disordered" evidence="2">
    <location>
        <begin position="41"/>
        <end position="95"/>
    </location>
</feature>
<dbReference type="PANTHER" id="PTHR12210">
    <property type="entry name" value="DULLARD PROTEIN PHOSPHATASE"/>
    <property type="match status" value="1"/>
</dbReference>
<comment type="similarity">
    <text evidence="1">Belongs to the TIM50 family.</text>
</comment>
<dbReference type="InterPro" id="IPR023214">
    <property type="entry name" value="HAD_sf"/>
</dbReference>
<dbReference type="EMBL" id="JACCJB010000010">
    <property type="protein sequence ID" value="KAF6223478.1"/>
    <property type="molecule type" value="Genomic_DNA"/>
</dbReference>
<comment type="subunit">
    <text evidence="1">Component of the TIM23 complex.</text>
</comment>
<keyword evidence="1" id="KW-0813">Transport</keyword>
<dbReference type="InterPro" id="IPR036412">
    <property type="entry name" value="HAD-like_sf"/>
</dbReference>
<evidence type="ECO:0000313" key="5">
    <source>
        <dbReference type="Proteomes" id="UP000593566"/>
    </source>
</evidence>
<evidence type="ECO:0000256" key="2">
    <source>
        <dbReference type="SAM" id="MobiDB-lite"/>
    </source>
</evidence>
<comment type="function">
    <text evidence="1">Essential component of the TIM23 complex, a complex that mediates the translocation of transit peptide-containing proteins across the mitochondrial inner membrane.</text>
</comment>
<gene>
    <name evidence="4" type="ORF">HO133_000321</name>
</gene>
<keyword evidence="1" id="KW-0653">Protein transport</keyword>
<keyword evidence="1" id="KW-0811">Translocation</keyword>
<accession>A0A8H6CHG0</accession>
<comment type="subcellular location">
    <subcellularLocation>
        <location evidence="1">Mitochondrion inner membrane</location>
        <topology evidence="1">Single-pass membrane protein</topology>
    </subcellularLocation>
</comment>
<dbReference type="InterPro" id="IPR050365">
    <property type="entry name" value="TIM50"/>
</dbReference>
<dbReference type="GO" id="GO:0015031">
    <property type="term" value="P:protein transport"/>
    <property type="evidence" value="ECO:0007669"/>
    <property type="project" value="UniProtKB-KW"/>
</dbReference>